<name>A0A5J4FZ79_9FLAO</name>
<reference evidence="1 2" key="1">
    <citation type="submission" date="2019-08" db="EMBL/GenBank/DDBJ databases">
        <title>Ulvibacter marinistellae sp. nov., isolated from a starfish, Patiria pectinifera.</title>
        <authorList>
            <person name="Kawano K."/>
            <person name="Ushijima N."/>
            <person name="Kihara M."/>
            <person name="Itoh H."/>
        </authorList>
    </citation>
    <scope>NUCLEOTIDE SEQUENCE [LARGE SCALE GENOMIC DNA]</scope>
    <source>
        <strain evidence="1 2">KK4</strain>
    </source>
</reference>
<evidence type="ECO:0000313" key="2">
    <source>
        <dbReference type="Proteomes" id="UP000326994"/>
    </source>
</evidence>
<dbReference type="EMBL" id="BKCF01000001">
    <property type="protein sequence ID" value="GEQ85479.1"/>
    <property type="molecule type" value="Genomic_DNA"/>
</dbReference>
<evidence type="ECO:0000313" key="1">
    <source>
        <dbReference type="EMBL" id="GEQ85479.1"/>
    </source>
</evidence>
<keyword evidence="2" id="KW-1185">Reference proteome</keyword>
<sequence>MVPSNESLKTTFAKETGDPSVSLTTPLTFVCEKTAAEKNKRKIINMCFIEIGMANTAGSPLQINGIVFSFVVKKS</sequence>
<gene>
    <name evidence="1" type="ORF">ULMS_09870</name>
</gene>
<dbReference type="Proteomes" id="UP000326994">
    <property type="component" value="Unassembled WGS sequence"/>
</dbReference>
<organism evidence="1 2">
    <name type="scientific">Patiriisocius marinistellae</name>
    <dbReference type="NCBI Taxonomy" id="2494560"/>
    <lineage>
        <taxon>Bacteria</taxon>
        <taxon>Pseudomonadati</taxon>
        <taxon>Bacteroidota</taxon>
        <taxon>Flavobacteriia</taxon>
        <taxon>Flavobacteriales</taxon>
        <taxon>Flavobacteriaceae</taxon>
        <taxon>Patiriisocius</taxon>
    </lineage>
</organism>
<dbReference type="AlphaFoldDB" id="A0A5J4FZ79"/>
<comment type="caution">
    <text evidence="1">The sequence shown here is derived from an EMBL/GenBank/DDBJ whole genome shotgun (WGS) entry which is preliminary data.</text>
</comment>
<accession>A0A5J4FZ79</accession>
<protein>
    <submittedName>
        <fullName evidence="1">Uncharacterized protein</fullName>
    </submittedName>
</protein>
<proteinExistence type="predicted"/>